<accession>A0A0K8RRN3</accession>
<evidence type="ECO:0000313" key="1">
    <source>
        <dbReference type="EMBL" id="JAA73752.1"/>
    </source>
</evidence>
<dbReference type="EMBL" id="GADI01000056">
    <property type="protein sequence ID" value="JAA73752.1"/>
    <property type="molecule type" value="mRNA"/>
</dbReference>
<protein>
    <submittedName>
        <fullName evidence="1">Putative cdgsh iron sulfur domain-containing protein 3</fullName>
    </submittedName>
</protein>
<reference evidence="1" key="1">
    <citation type="submission" date="2012-12" db="EMBL/GenBank/DDBJ databases">
        <title>Identification and characterization of a phenylalanine ammonia-lyase gene family in Isatis indigotica Fort.</title>
        <authorList>
            <person name="Liu Q."/>
            <person name="Chen J."/>
            <person name="Zhou X."/>
            <person name="Di P."/>
            <person name="Xiao Y."/>
            <person name="Xuan H."/>
            <person name="Zhang L."/>
            <person name="Chen W."/>
        </authorList>
    </citation>
    <scope>NUCLEOTIDE SEQUENCE</scope>
    <source>
        <tissue evidence="1">Salivary gland</tissue>
    </source>
</reference>
<organism evidence="1">
    <name type="scientific">Ixodes ricinus</name>
    <name type="common">Common tick</name>
    <name type="synonym">Acarus ricinus</name>
    <dbReference type="NCBI Taxonomy" id="34613"/>
    <lineage>
        <taxon>Eukaryota</taxon>
        <taxon>Metazoa</taxon>
        <taxon>Ecdysozoa</taxon>
        <taxon>Arthropoda</taxon>
        <taxon>Chelicerata</taxon>
        <taxon>Arachnida</taxon>
        <taxon>Acari</taxon>
        <taxon>Parasitiformes</taxon>
        <taxon>Ixodida</taxon>
        <taxon>Ixodoidea</taxon>
        <taxon>Ixodidae</taxon>
        <taxon>Ixodinae</taxon>
        <taxon>Ixodes</taxon>
    </lineage>
</organism>
<dbReference type="AlphaFoldDB" id="A0A0K8RRN3"/>
<name>A0A0K8RRN3_IXORI</name>
<sequence length="112" mass="12572">MGAPAADIAPRENNCRQCPLIWLGYIQEIWPPYTGISIGAVSKPDQVLVSTPHLPETTCFTSFEWFGASSNVVSTTITVTHYWPATSQCQWIFKGRIGRMSKEIKFIRALPR</sequence>
<proteinExistence type="evidence at transcript level"/>
<feature type="non-terminal residue" evidence="1">
    <location>
        <position position="112"/>
    </location>
</feature>